<organism evidence="9 10">
    <name type="scientific">Parapedobacter composti</name>
    <dbReference type="NCBI Taxonomy" id="623281"/>
    <lineage>
        <taxon>Bacteria</taxon>
        <taxon>Pseudomonadati</taxon>
        <taxon>Bacteroidota</taxon>
        <taxon>Sphingobacteriia</taxon>
        <taxon>Sphingobacteriales</taxon>
        <taxon>Sphingobacteriaceae</taxon>
        <taxon>Parapedobacter</taxon>
    </lineage>
</organism>
<feature type="binding site" evidence="6">
    <location>
        <position position="233"/>
    </location>
    <ligand>
        <name>a divalent metal cation</name>
        <dbReference type="ChEBI" id="CHEBI:60240"/>
        <label>1</label>
    </ligand>
</feature>
<feature type="binding site" evidence="6">
    <location>
        <position position="233"/>
    </location>
    <ligand>
        <name>a divalent metal cation</name>
        <dbReference type="ChEBI" id="CHEBI:60240"/>
        <label>2</label>
        <note>catalytic</note>
    </ligand>
</feature>
<dbReference type="PANTHER" id="PTHR43330">
    <property type="entry name" value="METHIONINE AMINOPEPTIDASE"/>
    <property type="match status" value="1"/>
</dbReference>
<dbReference type="GO" id="GO:0004239">
    <property type="term" value="F:initiator methionyl aminopeptidase activity"/>
    <property type="evidence" value="ECO:0007669"/>
    <property type="project" value="UniProtKB-UniRule"/>
</dbReference>
<dbReference type="PANTHER" id="PTHR43330:SF13">
    <property type="entry name" value="METHIONINE AMINOPEPTIDASE 2"/>
    <property type="match status" value="1"/>
</dbReference>
<dbReference type="SUPFAM" id="SSF55920">
    <property type="entry name" value="Creatinase/aminopeptidase"/>
    <property type="match status" value="1"/>
</dbReference>
<keyword evidence="2 6" id="KW-0031">Aminopeptidase</keyword>
<dbReference type="EMBL" id="FOLL01000009">
    <property type="protein sequence ID" value="SFC34950.1"/>
    <property type="molecule type" value="Genomic_DNA"/>
</dbReference>
<protein>
    <recommendedName>
        <fullName evidence="6 7">Methionine aminopeptidase</fullName>
        <shortName evidence="6">MAP</shortName>
        <shortName evidence="6">MetAP</shortName>
        <ecNumber evidence="6 7">3.4.11.18</ecNumber>
    </recommendedName>
    <alternativeName>
        <fullName evidence="6">Peptidase M</fullName>
    </alternativeName>
</protein>
<keyword evidence="4 6" id="KW-0479">Metal-binding</keyword>
<evidence type="ECO:0000256" key="4">
    <source>
        <dbReference type="ARBA" id="ARBA00022723"/>
    </source>
</evidence>
<comment type="similarity">
    <text evidence="6">Belongs to the peptidase M24A family. Methionine aminopeptidase type 1 subfamily.</text>
</comment>
<dbReference type="CDD" id="cd01086">
    <property type="entry name" value="MetAP1"/>
    <property type="match status" value="1"/>
</dbReference>
<dbReference type="InterPro" id="IPR000994">
    <property type="entry name" value="Pept_M24"/>
</dbReference>
<sequence length="254" mass="27699">MSISSESDWIGIRKASEAVATTLKSMQEYAKPGITTKQLDDFGKQLLEKQGAKPAPALTYGFPGCTCISLNGEIAHGIPAVNRVIQEGDLVNVDVSAELDGYWADNGCSFVVGQDLYRHQPLVNASKSILKKAIGQIRGGVRIADIGRLIEGLARKSGYTVIKNLAGHGVGRSLHEEPHEVANYYDRFNRARFKKHTVVAIETFISTHSTLAYTQKDGWTLVGNRGGFVAQHEHTIVVTDGEPIILTARNGIWE</sequence>
<proteinExistence type="inferred from homology"/>
<evidence type="ECO:0000256" key="6">
    <source>
        <dbReference type="HAMAP-Rule" id="MF_01974"/>
    </source>
</evidence>
<dbReference type="InterPro" id="IPR002467">
    <property type="entry name" value="Pept_M24A_MAP1"/>
</dbReference>
<dbReference type="PRINTS" id="PR00599">
    <property type="entry name" value="MAPEPTIDASE"/>
</dbReference>
<evidence type="ECO:0000259" key="8">
    <source>
        <dbReference type="Pfam" id="PF00557"/>
    </source>
</evidence>
<accession>A0A1I1INZ2</accession>
<dbReference type="Gene3D" id="3.90.230.10">
    <property type="entry name" value="Creatinase/methionine aminopeptidase superfamily"/>
    <property type="match status" value="1"/>
</dbReference>
<dbReference type="GO" id="GO:0046872">
    <property type="term" value="F:metal ion binding"/>
    <property type="evidence" value="ECO:0007669"/>
    <property type="project" value="UniProtKB-UniRule"/>
</dbReference>
<evidence type="ECO:0000256" key="7">
    <source>
        <dbReference type="RuleBase" id="RU003653"/>
    </source>
</evidence>
<comment type="cofactor">
    <cofactor evidence="6">
        <name>Co(2+)</name>
        <dbReference type="ChEBI" id="CHEBI:48828"/>
    </cofactor>
    <cofactor evidence="6">
        <name>Zn(2+)</name>
        <dbReference type="ChEBI" id="CHEBI:29105"/>
    </cofactor>
    <cofactor evidence="6">
        <name>Mn(2+)</name>
        <dbReference type="ChEBI" id="CHEBI:29035"/>
    </cofactor>
    <cofactor evidence="6">
        <name>Fe(2+)</name>
        <dbReference type="ChEBI" id="CHEBI:29033"/>
    </cofactor>
    <text evidence="6">Binds 2 divalent metal cations per subunit. Has a high-affinity and a low affinity metal-binding site. The true nature of the physiological cofactor is under debate. The enzyme is active with cobalt, zinc, manganese or divalent iron ions. Most likely, methionine aminopeptidases function as mononuclear Fe(2+)-metalloproteases under physiological conditions, and the catalytically relevant metal-binding site has been assigned to the histidine-containing high-affinity site.</text>
</comment>
<feature type="binding site" evidence="6">
    <location>
        <position position="105"/>
    </location>
    <ligand>
        <name>a divalent metal cation</name>
        <dbReference type="ChEBI" id="CHEBI:60240"/>
        <label>1</label>
    </ligand>
</feature>
<gene>
    <name evidence="6" type="primary">map</name>
    <name evidence="9" type="ORF">SAMN05421747_10935</name>
</gene>
<dbReference type="RefSeq" id="WP_090973613.1">
    <property type="nucleotide sequence ID" value="NZ_FOLL01000009.1"/>
</dbReference>
<dbReference type="HAMAP" id="MF_01974">
    <property type="entry name" value="MetAP_1"/>
    <property type="match status" value="1"/>
</dbReference>
<evidence type="ECO:0000256" key="2">
    <source>
        <dbReference type="ARBA" id="ARBA00022438"/>
    </source>
</evidence>
<evidence type="ECO:0000256" key="3">
    <source>
        <dbReference type="ARBA" id="ARBA00022670"/>
    </source>
</evidence>
<keyword evidence="3 6" id="KW-0645">Protease</keyword>
<dbReference type="InterPro" id="IPR036005">
    <property type="entry name" value="Creatinase/aminopeptidase-like"/>
</dbReference>
<evidence type="ECO:0000256" key="5">
    <source>
        <dbReference type="ARBA" id="ARBA00022801"/>
    </source>
</evidence>
<comment type="function">
    <text evidence="1 6">Removes the N-terminal methionine from nascent proteins. The N-terminal methionine is often cleaved when the second residue in the primary sequence is small and uncharged (Met-Ala-, Cys, Gly, Pro, Ser, Thr, or Val). Requires deformylation of the N(alpha)-formylated initiator methionine before it can be hydrolyzed.</text>
</comment>
<dbReference type="NCBIfam" id="TIGR00500">
    <property type="entry name" value="met_pdase_I"/>
    <property type="match status" value="1"/>
</dbReference>
<dbReference type="GO" id="GO:0070006">
    <property type="term" value="F:metalloaminopeptidase activity"/>
    <property type="evidence" value="ECO:0007669"/>
    <property type="project" value="UniProtKB-UniRule"/>
</dbReference>
<feature type="domain" description="Peptidase M24" evidence="8">
    <location>
        <begin position="12"/>
        <end position="240"/>
    </location>
</feature>
<evidence type="ECO:0000313" key="10">
    <source>
        <dbReference type="Proteomes" id="UP000199577"/>
    </source>
</evidence>
<evidence type="ECO:0000313" key="9">
    <source>
        <dbReference type="EMBL" id="SFC34950.1"/>
    </source>
</evidence>
<dbReference type="STRING" id="623281.SAMN05421747_10935"/>
<keyword evidence="10" id="KW-1185">Reference proteome</keyword>
<reference evidence="9 10" key="1">
    <citation type="submission" date="2016-10" db="EMBL/GenBank/DDBJ databases">
        <authorList>
            <person name="de Groot N.N."/>
        </authorList>
    </citation>
    <scope>NUCLEOTIDE SEQUENCE [LARGE SCALE GENOMIC DNA]</scope>
    <source>
        <strain evidence="9 10">DSM 22900</strain>
    </source>
</reference>
<comment type="subunit">
    <text evidence="6">Monomer.</text>
</comment>
<dbReference type="EC" id="3.4.11.18" evidence="6 7"/>
<feature type="binding site" evidence="6">
    <location>
        <position position="105"/>
    </location>
    <ligand>
        <name>a divalent metal cation</name>
        <dbReference type="ChEBI" id="CHEBI:60240"/>
        <label>2</label>
        <note>catalytic</note>
    </ligand>
</feature>
<dbReference type="GO" id="GO:0006508">
    <property type="term" value="P:proteolysis"/>
    <property type="evidence" value="ECO:0007669"/>
    <property type="project" value="UniProtKB-KW"/>
</dbReference>
<comment type="catalytic activity">
    <reaction evidence="6 7">
        <text>Release of N-terminal amino acids, preferentially methionine, from peptides and arylamides.</text>
        <dbReference type="EC" id="3.4.11.18"/>
    </reaction>
</comment>
<feature type="binding site" evidence="6">
    <location>
        <position position="76"/>
    </location>
    <ligand>
        <name>substrate</name>
    </ligand>
</feature>
<dbReference type="Pfam" id="PF00557">
    <property type="entry name" value="Peptidase_M24"/>
    <property type="match status" value="1"/>
</dbReference>
<dbReference type="InterPro" id="IPR001714">
    <property type="entry name" value="Pept_M24_MAP"/>
</dbReference>
<feature type="binding site" evidence="6">
    <location>
        <position position="175"/>
    </location>
    <ligand>
        <name>substrate</name>
    </ligand>
</feature>
<dbReference type="OrthoDB" id="9802055at2"/>
<keyword evidence="5 6" id="KW-0378">Hydrolase</keyword>
<feature type="binding site" evidence="6">
    <location>
        <position position="94"/>
    </location>
    <ligand>
        <name>a divalent metal cation</name>
        <dbReference type="ChEBI" id="CHEBI:60240"/>
        <label>1</label>
    </ligand>
</feature>
<name>A0A1I1INZ2_9SPHI</name>
<feature type="binding site" evidence="6">
    <location>
        <position position="168"/>
    </location>
    <ligand>
        <name>a divalent metal cation</name>
        <dbReference type="ChEBI" id="CHEBI:60240"/>
        <label>2</label>
        <note>catalytic</note>
    </ligand>
</feature>
<dbReference type="Proteomes" id="UP000199577">
    <property type="component" value="Unassembled WGS sequence"/>
</dbReference>
<evidence type="ECO:0000256" key="1">
    <source>
        <dbReference type="ARBA" id="ARBA00002521"/>
    </source>
</evidence>
<feature type="binding site" evidence="6">
    <location>
        <position position="202"/>
    </location>
    <ligand>
        <name>a divalent metal cation</name>
        <dbReference type="ChEBI" id="CHEBI:60240"/>
        <label>2</label>
        <note>catalytic</note>
    </ligand>
</feature>
<dbReference type="AlphaFoldDB" id="A0A1I1INZ2"/>